<evidence type="ECO:0000313" key="3">
    <source>
        <dbReference type="Proteomes" id="UP000028760"/>
    </source>
</evidence>
<evidence type="ECO:0000259" key="1">
    <source>
        <dbReference type="PROSITE" id="PS51126"/>
    </source>
</evidence>
<name>A0A096M6G2_POEFO</name>
<dbReference type="PANTHER" id="PTHR16027:SF12">
    <property type="entry name" value="RAS-INTERACTING PROTEIN 1"/>
    <property type="match status" value="1"/>
</dbReference>
<dbReference type="eggNOG" id="KOG0160">
    <property type="taxonomic scope" value="Eukaryota"/>
</dbReference>
<reference evidence="2" key="3">
    <citation type="submission" date="2025-09" db="UniProtKB">
        <authorList>
            <consortium name="Ensembl"/>
        </authorList>
    </citation>
    <scope>IDENTIFICATION</scope>
</reference>
<dbReference type="PANTHER" id="PTHR16027">
    <property type="entry name" value="DILUTE DOMAIN-CONTAINING PROTEIN YPR089W"/>
    <property type="match status" value="1"/>
</dbReference>
<organism evidence="2 3">
    <name type="scientific">Poecilia formosa</name>
    <name type="common">Amazon molly</name>
    <name type="synonym">Limia formosa</name>
    <dbReference type="NCBI Taxonomy" id="48698"/>
    <lineage>
        <taxon>Eukaryota</taxon>
        <taxon>Metazoa</taxon>
        <taxon>Chordata</taxon>
        <taxon>Craniata</taxon>
        <taxon>Vertebrata</taxon>
        <taxon>Euteleostomi</taxon>
        <taxon>Actinopterygii</taxon>
        <taxon>Neopterygii</taxon>
        <taxon>Teleostei</taxon>
        <taxon>Neoteleostei</taxon>
        <taxon>Acanthomorphata</taxon>
        <taxon>Ovalentaria</taxon>
        <taxon>Atherinomorphae</taxon>
        <taxon>Cyprinodontiformes</taxon>
        <taxon>Poeciliidae</taxon>
        <taxon>Poeciliinae</taxon>
        <taxon>Poecilia</taxon>
    </lineage>
</organism>
<dbReference type="GO" id="GO:0035024">
    <property type="term" value="P:negative regulation of Rho protein signal transduction"/>
    <property type="evidence" value="ECO:0007669"/>
    <property type="project" value="TreeGrafter"/>
</dbReference>
<dbReference type="InterPro" id="IPR002710">
    <property type="entry name" value="Dilute_dom"/>
</dbReference>
<dbReference type="GO" id="GO:0051020">
    <property type="term" value="F:GTPase binding"/>
    <property type="evidence" value="ECO:0007669"/>
    <property type="project" value="TreeGrafter"/>
</dbReference>
<proteinExistence type="predicted"/>
<keyword evidence="3" id="KW-1185">Reference proteome</keyword>
<dbReference type="Proteomes" id="UP000028760">
    <property type="component" value="Unassembled WGS sequence"/>
</dbReference>
<dbReference type="AlphaFoldDB" id="A0A096M6G2"/>
<dbReference type="OMA" id="MARWHSG"/>
<reference evidence="3" key="1">
    <citation type="submission" date="2013-10" db="EMBL/GenBank/DDBJ databases">
        <authorList>
            <person name="Schartl M."/>
            <person name="Warren W."/>
        </authorList>
    </citation>
    <scope>NUCLEOTIDE SEQUENCE [LARGE SCALE GENOMIC DNA]</scope>
    <source>
        <strain evidence="3">female</strain>
    </source>
</reference>
<dbReference type="EMBL" id="AYCK01003752">
    <property type="status" value="NOT_ANNOTATED_CDS"/>
    <property type="molecule type" value="Genomic_DNA"/>
</dbReference>
<dbReference type="PROSITE" id="PS51126">
    <property type="entry name" value="DILUTE"/>
    <property type="match status" value="1"/>
</dbReference>
<feature type="domain" description="Dilute" evidence="1">
    <location>
        <begin position="1"/>
        <end position="253"/>
    </location>
</feature>
<dbReference type="GeneTree" id="ENSGT00940000160072"/>
<dbReference type="GO" id="GO:0001525">
    <property type="term" value="P:angiogenesis"/>
    <property type="evidence" value="ECO:0007669"/>
    <property type="project" value="TreeGrafter"/>
</dbReference>
<dbReference type="Ensembl" id="ENSPFOT00000027155.1">
    <property type="protein sequence ID" value="ENSPFOP00000027003.1"/>
    <property type="gene ID" value="ENSPFOG00000024648.1"/>
</dbReference>
<reference evidence="2" key="2">
    <citation type="submission" date="2025-08" db="UniProtKB">
        <authorList>
            <consortium name="Ensembl"/>
        </authorList>
    </citation>
    <scope>IDENTIFICATION</scope>
</reference>
<dbReference type="GO" id="GO:0005911">
    <property type="term" value="C:cell-cell junction"/>
    <property type="evidence" value="ECO:0007669"/>
    <property type="project" value="TreeGrafter"/>
</dbReference>
<dbReference type="STRING" id="48698.ENSPFOP00000027003"/>
<dbReference type="Pfam" id="PF01843">
    <property type="entry name" value="DIL"/>
    <property type="match status" value="1"/>
</dbReference>
<dbReference type="SMART" id="SM01132">
    <property type="entry name" value="DIL"/>
    <property type="match status" value="1"/>
</dbReference>
<sequence>MFWMSNATELLNFFQVKVETMEKEWEFEAPGDPVLTADMDTCSEALAQLDDVIMHTFQQCVYHLTKTLYSLLPALLDTNPFSNDVSVLPPKVAGLVEVYRCSLMLSREACLSPPLTSQTFGYLFFFTNTSLLNTLLERVDGLFSWSRAVQIRTNLDLVLDWLQGAGLGDIASEFMKKLSVTVNFLCIPKTRLIQSSWTSLKEEHELLSHAQLHHLLTHYKLGPTRAPPASWAPPPGADLNGGTVDIFESFLDHPPLILPNETPRLDLSQPIPSPELQKEVTRLRTFLWGLDQDELPANQRTRL</sequence>
<evidence type="ECO:0000313" key="2">
    <source>
        <dbReference type="Ensembl" id="ENSPFOP00000027003.1"/>
    </source>
</evidence>
<dbReference type="InterPro" id="IPR052072">
    <property type="entry name" value="Vascular_dev_regulator"/>
</dbReference>
<accession>A0A096M6G2</accession>
<protein>
    <submittedName>
        <fullName evidence="2">Ras interacting protein 1</fullName>
    </submittedName>
</protein>